<comment type="pathway">
    <text evidence="3">Porphyrin-containing compound metabolism; protoporphyrin-IX biosynthesis; 5-aminolevulinate from L-glutamyl-tRNA(Glu): step 2/2.</text>
</comment>
<comment type="cofactor">
    <cofactor evidence="2 8">
        <name>pyridoxal 5'-phosphate</name>
        <dbReference type="ChEBI" id="CHEBI:597326"/>
    </cofactor>
</comment>
<dbReference type="InterPro" id="IPR005814">
    <property type="entry name" value="Aminotrans_3"/>
</dbReference>
<reference evidence="10 11" key="1">
    <citation type="journal article" date="2020" name="Biotechnol. Biofuels">
        <title>New insights from the biogas microbiome by comprehensive genome-resolved metagenomics of nearly 1600 species originating from multiple anaerobic digesters.</title>
        <authorList>
            <person name="Campanaro S."/>
            <person name="Treu L."/>
            <person name="Rodriguez-R L.M."/>
            <person name="Kovalovszki A."/>
            <person name="Ziels R.M."/>
            <person name="Maus I."/>
            <person name="Zhu X."/>
            <person name="Kougias P.G."/>
            <person name="Basile A."/>
            <person name="Luo G."/>
            <person name="Schluter A."/>
            <person name="Konstantinidis K.T."/>
            <person name="Angelidaki I."/>
        </authorList>
    </citation>
    <scope>NUCLEOTIDE SEQUENCE [LARGE SCALE GENOMIC DNA]</scope>
    <source>
        <strain evidence="10">AS15tlH2ME_198</strain>
    </source>
</reference>
<dbReference type="InterPro" id="IPR015421">
    <property type="entry name" value="PyrdxlP-dep_Trfase_major"/>
</dbReference>
<keyword evidence="5 8" id="KW-0663">Pyridoxal phosphate</keyword>
<dbReference type="UniPathway" id="UPA00251">
    <property type="reaction ID" value="UER00317"/>
</dbReference>
<evidence type="ECO:0000256" key="2">
    <source>
        <dbReference type="ARBA" id="ARBA00001933"/>
    </source>
</evidence>
<gene>
    <name evidence="8 10" type="primary">hemL</name>
    <name evidence="10" type="ORF">GX859_02470</name>
</gene>
<keyword evidence="7 8" id="KW-0627">Porphyrin biosynthesis</keyword>
<evidence type="ECO:0000313" key="11">
    <source>
        <dbReference type="Proteomes" id="UP000557899"/>
    </source>
</evidence>
<dbReference type="SUPFAM" id="SSF53383">
    <property type="entry name" value="PLP-dependent transferases"/>
    <property type="match status" value="1"/>
</dbReference>
<proteinExistence type="inferred from homology"/>
<accession>A0A7X6PN70</accession>
<dbReference type="PROSITE" id="PS00600">
    <property type="entry name" value="AA_TRANSFER_CLASS_3"/>
    <property type="match status" value="1"/>
</dbReference>
<dbReference type="EC" id="5.4.3.8" evidence="8"/>
<comment type="subcellular location">
    <subcellularLocation>
        <location evidence="8">Cytoplasm</location>
    </subcellularLocation>
</comment>
<feature type="region of interest" description="Disordered" evidence="9">
    <location>
        <begin position="1"/>
        <end position="21"/>
    </location>
</feature>
<evidence type="ECO:0000256" key="8">
    <source>
        <dbReference type="HAMAP-Rule" id="MF_00375"/>
    </source>
</evidence>
<evidence type="ECO:0000256" key="9">
    <source>
        <dbReference type="SAM" id="MobiDB-lite"/>
    </source>
</evidence>
<comment type="caution">
    <text evidence="10">The sequence shown here is derived from an EMBL/GenBank/DDBJ whole genome shotgun (WGS) entry which is preliminary data.</text>
</comment>
<sequence length="441" mass="45752">MVGMTLSSPTSARTQKSAQMHDRARTLIPGGVNSPVRAFGSVGGQARFIDSAHGSTLVDVDGNEYVDLVCSWGPMIHGNAHPEVVEAVQQAVTKGLSFGAPTNAETELAQMIVDRTSVEEVRLVNSGTEATMSAVRLARGFTGRPKIIKFDGCYHGHVDALLAAAGSGVATFALPDSPGVTGASAADTIVVPYNDLEAVKAAFAEHPGEIACIIAEAAAGNMGTVAPQDGFNAALKEIAHADGALLILDEVMTGFRTSHSGWFGVDGVAGDLTTFGKVVSGGLPAAAFGGRRDIMEHLAPTGPVYQAGTLSGNPVAMAAGMASLRLASQDIYPVLDANADRLAGLISTALQREGVAHHIQRAATMLSIRFAEGPGHNFDEMKAADTFRFPAFFHALLDHGVYAPPSAFETWFVSTALTDDDFKRIEDALVPAAKAAAAATA</sequence>
<evidence type="ECO:0000256" key="5">
    <source>
        <dbReference type="ARBA" id="ARBA00022898"/>
    </source>
</evidence>
<dbReference type="GO" id="GO:0042286">
    <property type="term" value="F:glutamate-1-semialdehyde 2,1-aminomutase activity"/>
    <property type="evidence" value="ECO:0007669"/>
    <property type="project" value="UniProtKB-UniRule"/>
</dbReference>
<dbReference type="Gene3D" id="3.90.1150.10">
    <property type="entry name" value="Aspartate Aminotransferase, domain 1"/>
    <property type="match status" value="1"/>
</dbReference>
<dbReference type="PANTHER" id="PTHR43713:SF3">
    <property type="entry name" value="GLUTAMATE-1-SEMIALDEHYDE 2,1-AMINOMUTASE 1, CHLOROPLASTIC-RELATED"/>
    <property type="match status" value="1"/>
</dbReference>
<evidence type="ECO:0000256" key="7">
    <source>
        <dbReference type="ARBA" id="ARBA00023244"/>
    </source>
</evidence>
<keyword evidence="6 8" id="KW-0413">Isomerase</keyword>
<comment type="subunit">
    <text evidence="8">Homodimer.</text>
</comment>
<dbReference type="NCBIfam" id="NF000818">
    <property type="entry name" value="PRK00062.1"/>
    <property type="match status" value="1"/>
</dbReference>
<dbReference type="Pfam" id="PF00202">
    <property type="entry name" value="Aminotran_3"/>
    <property type="match status" value="1"/>
</dbReference>
<dbReference type="CDD" id="cd00610">
    <property type="entry name" value="OAT_like"/>
    <property type="match status" value="1"/>
</dbReference>
<dbReference type="EMBL" id="JAAZHI010000054">
    <property type="protein sequence ID" value="NLA55154.1"/>
    <property type="molecule type" value="Genomic_DNA"/>
</dbReference>
<evidence type="ECO:0000313" key="10">
    <source>
        <dbReference type="EMBL" id="NLA55154.1"/>
    </source>
</evidence>
<dbReference type="PANTHER" id="PTHR43713">
    <property type="entry name" value="GLUTAMATE-1-SEMIALDEHYDE 2,1-AMINOMUTASE"/>
    <property type="match status" value="1"/>
</dbReference>
<comment type="similarity">
    <text evidence="4 8">Belongs to the class-III pyridoxal-phosphate-dependent aminotransferase family. HemL subfamily.</text>
</comment>
<dbReference type="HAMAP" id="MF_00375">
    <property type="entry name" value="HemL_aminotrans_3"/>
    <property type="match status" value="1"/>
</dbReference>
<evidence type="ECO:0000256" key="1">
    <source>
        <dbReference type="ARBA" id="ARBA00001579"/>
    </source>
</evidence>
<dbReference type="InterPro" id="IPR049704">
    <property type="entry name" value="Aminotrans_3_PPA_site"/>
</dbReference>
<dbReference type="InterPro" id="IPR004639">
    <property type="entry name" value="4pyrrol_synth_GluAld_NH2Trfase"/>
</dbReference>
<dbReference type="NCBIfam" id="TIGR00713">
    <property type="entry name" value="hemL"/>
    <property type="match status" value="1"/>
</dbReference>
<organism evidence="10 11">
    <name type="scientific">Corynebacterium humireducens</name>
    <dbReference type="NCBI Taxonomy" id="1223514"/>
    <lineage>
        <taxon>Bacteria</taxon>
        <taxon>Bacillati</taxon>
        <taxon>Actinomycetota</taxon>
        <taxon>Actinomycetes</taxon>
        <taxon>Mycobacteriales</taxon>
        <taxon>Corynebacteriaceae</taxon>
        <taxon>Corynebacterium</taxon>
    </lineage>
</organism>
<feature type="modified residue" description="N6-(pyridoxal phosphate)lysine" evidence="8">
    <location>
        <position position="277"/>
    </location>
</feature>
<evidence type="ECO:0000256" key="6">
    <source>
        <dbReference type="ARBA" id="ARBA00023235"/>
    </source>
</evidence>
<evidence type="ECO:0000256" key="3">
    <source>
        <dbReference type="ARBA" id="ARBA00004819"/>
    </source>
</evidence>
<dbReference type="Proteomes" id="UP000557899">
    <property type="component" value="Unassembled WGS sequence"/>
</dbReference>
<dbReference type="AlphaFoldDB" id="A0A7X6PN70"/>
<keyword evidence="8" id="KW-0963">Cytoplasm</keyword>
<feature type="compositionally biased region" description="Polar residues" evidence="9">
    <location>
        <begin position="1"/>
        <end position="18"/>
    </location>
</feature>
<evidence type="ECO:0000256" key="4">
    <source>
        <dbReference type="ARBA" id="ARBA00008981"/>
    </source>
</evidence>
<dbReference type="InterPro" id="IPR015424">
    <property type="entry name" value="PyrdxlP-dep_Trfase"/>
</dbReference>
<dbReference type="GO" id="GO:0005737">
    <property type="term" value="C:cytoplasm"/>
    <property type="evidence" value="ECO:0007669"/>
    <property type="project" value="UniProtKB-SubCell"/>
</dbReference>
<comment type="catalytic activity">
    <reaction evidence="1 8">
        <text>(S)-4-amino-5-oxopentanoate = 5-aminolevulinate</text>
        <dbReference type="Rhea" id="RHEA:14265"/>
        <dbReference type="ChEBI" id="CHEBI:57501"/>
        <dbReference type="ChEBI" id="CHEBI:356416"/>
        <dbReference type="EC" id="5.4.3.8"/>
    </reaction>
</comment>
<dbReference type="GO" id="GO:0030170">
    <property type="term" value="F:pyridoxal phosphate binding"/>
    <property type="evidence" value="ECO:0007669"/>
    <property type="project" value="InterPro"/>
</dbReference>
<name>A0A7X6PN70_9CORY</name>
<dbReference type="FunFam" id="3.40.640.10:FF:000021">
    <property type="entry name" value="Glutamate-1-semialdehyde 2,1-aminomutase"/>
    <property type="match status" value="1"/>
</dbReference>
<dbReference type="GO" id="GO:0006782">
    <property type="term" value="P:protoporphyrinogen IX biosynthetic process"/>
    <property type="evidence" value="ECO:0007669"/>
    <property type="project" value="UniProtKB-UniRule"/>
</dbReference>
<dbReference type="InterPro" id="IPR015422">
    <property type="entry name" value="PyrdxlP-dep_Trfase_small"/>
</dbReference>
<dbReference type="Gene3D" id="3.40.640.10">
    <property type="entry name" value="Type I PLP-dependent aspartate aminotransferase-like (Major domain)"/>
    <property type="match status" value="1"/>
</dbReference>
<dbReference type="GO" id="GO:0008483">
    <property type="term" value="F:transaminase activity"/>
    <property type="evidence" value="ECO:0007669"/>
    <property type="project" value="InterPro"/>
</dbReference>
<protein>
    <recommendedName>
        <fullName evidence="8">Glutamate-1-semialdehyde 2,1-aminomutase</fullName>
        <shortName evidence="8">GSA</shortName>
        <ecNumber evidence="8">5.4.3.8</ecNumber>
    </recommendedName>
    <alternativeName>
        <fullName evidence="8">Glutamate-1-semialdehyde aminotransferase</fullName>
        <shortName evidence="8">GSA-AT</shortName>
    </alternativeName>
</protein>